<organism evidence="2">
    <name type="scientific">Lotus japonicus</name>
    <name type="common">Lotus corniculatus var. japonicus</name>
    <dbReference type="NCBI Taxonomy" id="34305"/>
    <lineage>
        <taxon>Eukaryota</taxon>
        <taxon>Viridiplantae</taxon>
        <taxon>Streptophyta</taxon>
        <taxon>Embryophyta</taxon>
        <taxon>Tracheophyta</taxon>
        <taxon>Spermatophyta</taxon>
        <taxon>Magnoliopsida</taxon>
        <taxon>eudicotyledons</taxon>
        <taxon>Gunneridae</taxon>
        <taxon>Pentapetalae</taxon>
        <taxon>rosids</taxon>
        <taxon>fabids</taxon>
        <taxon>Fabales</taxon>
        <taxon>Fabaceae</taxon>
        <taxon>Papilionoideae</taxon>
        <taxon>50 kb inversion clade</taxon>
        <taxon>NPAAA clade</taxon>
        <taxon>Hologalegina</taxon>
        <taxon>robinioid clade</taxon>
        <taxon>Loteae</taxon>
        <taxon>Lotus</taxon>
    </lineage>
</organism>
<name>I3SX01_LOTJA</name>
<dbReference type="AlphaFoldDB" id="I3SX01"/>
<accession>I3SX01</accession>
<evidence type="ECO:0000256" key="1">
    <source>
        <dbReference type="SAM" id="SignalP"/>
    </source>
</evidence>
<sequence length="29" mass="3339">MFFFSLSFIMALTQFLRPLELMPTVVVCG</sequence>
<reference evidence="2" key="1">
    <citation type="submission" date="2012-05" db="EMBL/GenBank/DDBJ databases">
        <authorList>
            <person name="Krishnakumar V."/>
            <person name="Cheung F."/>
            <person name="Xiao Y."/>
            <person name="Chan A."/>
            <person name="Moskal W.A."/>
            <person name="Town C.D."/>
        </authorList>
    </citation>
    <scope>NUCLEOTIDE SEQUENCE</scope>
</reference>
<feature type="chain" id="PRO_5003679833" evidence="1">
    <location>
        <begin position="19"/>
        <end position="29"/>
    </location>
</feature>
<dbReference type="EMBL" id="BT144999">
    <property type="protein sequence ID" value="AFK44793.1"/>
    <property type="molecule type" value="mRNA"/>
</dbReference>
<proteinExistence type="evidence at transcript level"/>
<keyword evidence="1" id="KW-0732">Signal</keyword>
<protein>
    <submittedName>
        <fullName evidence="2">Uncharacterized protein</fullName>
    </submittedName>
</protein>
<feature type="signal peptide" evidence="1">
    <location>
        <begin position="1"/>
        <end position="18"/>
    </location>
</feature>
<evidence type="ECO:0000313" key="2">
    <source>
        <dbReference type="EMBL" id="AFK44793.1"/>
    </source>
</evidence>